<evidence type="ECO:0000313" key="2">
    <source>
        <dbReference type="EMBL" id="ONK63225.1"/>
    </source>
</evidence>
<protein>
    <submittedName>
        <fullName evidence="2">Uncharacterized protein</fullName>
    </submittedName>
</protein>
<feature type="region of interest" description="Disordered" evidence="1">
    <location>
        <begin position="1"/>
        <end position="69"/>
    </location>
</feature>
<feature type="compositionally biased region" description="Polar residues" evidence="1">
    <location>
        <begin position="17"/>
        <end position="35"/>
    </location>
</feature>
<reference evidence="3" key="1">
    <citation type="journal article" date="2017" name="Nat. Commun.">
        <title>The asparagus genome sheds light on the origin and evolution of a young Y chromosome.</title>
        <authorList>
            <person name="Harkess A."/>
            <person name="Zhou J."/>
            <person name="Xu C."/>
            <person name="Bowers J.E."/>
            <person name="Van der Hulst R."/>
            <person name="Ayyampalayam S."/>
            <person name="Mercati F."/>
            <person name="Riccardi P."/>
            <person name="McKain M.R."/>
            <person name="Kakrana A."/>
            <person name="Tang H."/>
            <person name="Ray J."/>
            <person name="Groenendijk J."/>
            <person name="Arikit S."/>
            <person name="Mathioni S.M."/>
            <person name="Nakano M."/>
            <person name="Shan H."/>
            <person name="Telgmann-Rauber A."/>
            <person name="Kanno A."/>
            <person name="Yue Z."/>
            <person name="Chen H."/>
            <person name="Li W."/>
            <person name="Chen Y."/>
            <person name="Xu X."/>
            <person name="Zhang Y."/>
            <person name="Luo S."/>
            <person name="Chen H."/>
            <person name="Gao J."/>
            <person name="Mao Z."/>
            <person name="Pires J.C."/>
            <person name="Luo M."/>
            <person name="Kudrna D."/>
            <person name="Wing R.A."/>
            <person name="Meyers B.C."/>
            <person name="Yi K."/>
            <person name="Kong H."/>
            <person name="Lavrijsen P."/>
            <person name="Sunseri F."/>
            <person name="Falavigna A."/>
            <person name="Ye Y."/>
            <person name="Leebens-Mack J.H."/>
            <person name="Chen G."/>
        </authorList>
    </citation>
    <scope>NUCLEOTIDE SEQUENCE [LARGE SCALE GENOMIC DNA]</scope>
    <source>
        <strain evidence="3">cv. DH0086</strain>
    </source>
</reference>
<feature type="compositionally biased region" description="Basic and acidic residues" evidence="1">
    <location>
        <begin position="38"/>
        <end position="69"/>
    </location>
</feature>
<sequence length="135" mass="14645">MIPTVQMSAGTRMMMESEQNQAYPTVKSNQRTGISPENRFKESGRCSRQRSREELSRSRGRRSCPDRGHGGFVVGGFVVERSGKSRGRRSCPDLLVGGFVVKSVGDGIEGVDRWERAGGLKGGDGIIAGERAGRS</sequence>
<accession>A0A5P1EBG4</accession>
<organism evidence="2 3">
    <name type="scientific">Asparagus officinalis</name>
    <name type="common">Garden asparagus</name>
    <dbReference type="NCBI Taxonomy" id="4686"/>
    <lineage>
        <taxon>Eukaryota</taxon>
        <taxon>Viridiplantae</taxon>
        <taxon>Streptophyta</taxon>
        <taxon>Embryophyta</taxon>
        <taxon>Tracheophyta</taxon>
        <taxon>Spermatophyta</taxon>
        <taxon>Magnoliopsida</taxon>
        <taxon>Liliopsida</taxon>
        <taxon>Asparagales</taxon>
        <taxon>Asparagaceae</taxon>
        <taxon>Asparagoideae</taxon>
        <taxon>Asparagus</taxon>
    </lineage>
</organism>
<dbReference type="Gramene" id="ONK63225">
    <property type="protein sequence ID" value="ONK63225"/>
    <property type="gene ID" value="A4U43_C07F12680"/>
</dbReference>
<keyword evidence="3" id="KW-1185">Reference proteome</keyword>
<evidence type="ECO:0000256" key="1">
    <source>
        <dbReference type="SAM" id="MobiDB-lite"/>
    </source>
</evidence>
<dbReference type="Proteomes" id="UP000243459">
    <property type="component" value="Chromosome 7"/>
</dbReference>
<dbReference type="AlphaFoldDB" id="A0A5P1EBG4"/>
<name>A0A5P1EBG4_ASPOF</name>
<gene>
    <name evidence="2" type="ORF">A4U43_C07F12680</name>
</gene>
<dbReference type="EMBL" id="CM007387">
    <property type="protein sequence ID" value="ONK63225.1"/>
    <property type="molecule type" value="Genomic_DNA"/>
</dbReference>
<proteinExistence type="predicted"/>
<evidence type="ECO:0000313" key="3">
    <source>
        <dbReference type="Proteomes" id="UP000243459"/>
    </source>
</evidence>